<organism evidence="1 2">
    <name type="scientific">Streptomyces rectiviolaceus</name>
    <dbReference type="NCBI Taxonomy" id="332591"/>
    <lineage>
        <taxon>Bacteria</taxon>
        <taxon>Bacillati</taxon>
        <taxon>Actinomycetota</taxon>
        <taxon>Actinomycetes</taxon>
        <taxon>Kitasatosporales</taxon>
        <taxon>Streptomycetaceae</taxon>
        <taxon>Streptomyces</taxon>
    </lineage>
</organism>
<name>A0ABP6MEL9_9ACTN</name>
<evidence type="ECO:0000313" key="2">
    <source>
        <dbReference type="Proteomes" id="UP001501637"/>
    </source>
</evidence>
<dbReference type="Proteomes" id="UP001501637">
    <property type="component" value="Unassembled WGS sequence"/>
</dbReference>
<comment type="caution">
    <text evidence="1">The sequence shown here is derived from an EMBL/GenBank/DDBJ whole genome shotgun (WGS) entry which is preliminary data.</text>
</comment>
<dbReference type="EMBL" id="BAAAUG010000034">
    <property type="protein sequence ID" value="GAA3098897.1"/>
    <property type="molecule type" value="Genomic_DNA"/>
</dbReference>
<gene>
    <name evidence="1" type="ORF">GCM10010449_22740</name>
</gene>
<dbReference type="Pfam" id="PF19397">
    <property type="entry name" value="DUF5972"/>
    <property type="match status" value="1"/>
</dbReference>
<dbReference type="RefSeq" id="WP_344520517.1">
    <property type="nucleotide sequence ID" value="NZ_BAAAUG010000034.1"/>
</dbReference>
<evidence type="ECO:0000313" key="1">
    <source>
        <dbReference type="EMBL" id="GAA3098897.1"/>
    </source>
</evidence>
<protein>
    <submittedName>
        <fullName evidence="1">Uncharacterized protein</fullName>
    </submittedName>
</protein>
<keyword evidence="2" id="KW-1185">Reference proteome</keyword>
<proteinExistence type="predicted"/>
<dbReference type="InterPro" id="IPR046015">
    <property type="entry name" value="DUF5972"/>
</dbReference>
<sequence>MRAYERPTLTAAGTFWKVTGMALKRNGPPDFLGQHSILR</sequence>
<accession>A0ABP6MEL9</accession>
<reference evidence="2" key="1">
    <citation type="journal article" date="2019" name="Int. J. Syst. Evol. Microbiol.">
        <title>The Global Catalogue of Microorganisms (GCM) 10K type strain sequencing project: providing services to taxonomists for standard genome sequencing and annotation.</title>
        <authorList>
            <consortium name="The Broad Institute Genomics Platform"/>
            <consortium name="The Broad Institute Genome Sequencing Center for Infectious Disease"/>
            <person name="Wu L."/>
            <person name="Ma J."/>
        </authorList>
    </citation>
    <scope>NUCLEOTIDE SEQUENCE [LARGE SCALE GENOMIC DNA]</scope>
    <source>
        <strain evidence="2">JCM 9092</strain>
    </source>
</reference>